<feature type="domain" description="Disease resistance N-terminal" evidence="8">
    <location>
        <begin position="3"/>
        <end position="66"/>
    </location>
</feature>
<dbReference type="Gene3D" id="1.10.8.430">
    <property type="entry name" value="Helical domain of apoptotic protease-activating factors"/>
    <property type="match status" value="1"/>
</dbReference>
<keyword evidence="4" id="KW-0547">Nucleotide-binding</keyword>
<evidence type="ECO:0000256" key="4">
    <source>
        <dbReference type="ARBA" id="ARBA00022741"/>
    </source>
</evidence>
<evidence type="ECO:0000256" key="3">
    <source>
        <dbReference type="ARBA" id="ARBA00022737"/>
    </source>
</evidence>
<dbReference type="Proteomes" id="UP000823388">
    <property type="component" value="Chromosome 8N"/>
</dbReference>
<evidence type="ECO:0000256" key="2">
    <source>
        <dbReference type="ARBA" id="ARBA00022614"/>
    </source>
</evidence>
<dbReference type="Pfam" id="PF00931">
    <property type="entry name" value="NB-ARC"/>
    <property type="match status" value="1"/>
</dbReference>
<dbReference type="SUPFAM" id="SSF52540">
    <property type="entry name" value="P-loop containing nucleoside triphosphate hydrolases"/>
    <property type="match status" value="1"/>
</dbReference>
<evidence type="ECO:0000256" key="6">
    <source>
        <dbReference type="ARBA" id="ARBA00022840"/>
    </source>
</evidence>
<dbReference type="Gene3D" id="3.40.50.300">
    <property type="entry name" value="P-loop containing nucleotide triphosphate hydrolases"/>
    <property type="match status" value="1"/>
</dbReference>
<sequence>MARELQELETTILPQFDLVIEAAEKSRNRDKLKAWLQQLKKAFYDAEDLLDEHEYNLLKRRAKSGQDSSLEKKSTILRATMSRARNLLPENRRLISKLKELKAILAEAKHFRELLGLPAGTTAGCSTVPTTVVTPAPTTSLPPSEVFGRDTERDLIVDLLTKTPAAESSQASYSGLAIIGVGGMGKSTLAQYVYNDKRIQEHFDVKMWVCISRKLDLRRHTREIIESASKEECPRVDNLDTLHCKLRDILKMSKKFLLVLDDVWFEDSDNVTDWEQLLAPLISQQAGSKVLITSRRDTFPAALRCKQVIPLENMKHAEFLALLKHHAFSGAEIEDQLLRMKLEQIAEDIAKRLGQSPLVAKVMGSRLSRKKDVTEWKAVLKIGEDLSEPRRALMWSFEKLDPPVQRCFLYCSLFPKGHQFRIDEMVHLWVAEGLVDSCKLWDRSRRPEGGEWEPIKISSKFKSSAYVPKSPKPSSVLTEVLE</sequence>
<dbReference type="AlphaFoldDB" id="A0A8T0PDK6"/>
<dbReference type="InterPro" id="IPR002182">
    <property type="entry name" value="NB-ARC"/>
</dbReference>
<evidence type="ECO:0000256" key="5">
    <source>
        <dbReference type="ARBA" id="ARBA00022821"/>
    </source>
</evidence>
<dbReference type="EMBL" id="CM029052">
    <property type="protein sequence ID" value="KAG2558749.1"/>
    <property type="molecule type" value="Genomic_DNA"/>
</dbReference>
<keyword evidence="3" id="KW-0677">Repeat</keyword>
<keyword evidence="5" id="KW-0611">Plant defense</keyword>
<comment type="similarity">
    <text evidence="1">Belongs to the disease resistance NB-LRR family.</text>
</comment>
<name>A0A8T0PDK6_PANVG</name>
<reference evidence="9" key="1">
    <citation type="submission" date="2020-05" db="EMBL/GenBank/DDBJ databases">
        <title>WGS assembly of Panicum virgatum.</title>
        <authorList>
            <person name="Lovell J.T."/>
            <person name="Jenkins J."/>
            <person name="Shu S."/>
            <person name="Juenger T.E."/>
            <person name="Schmutz J."/>
        </authorList>
    </citation>
    <scope>NUCLEOTIDE SEQUENCE</scope>
    <source>
        <strain evidence="9">AP13</strain>
    </source>
</reference>
<evidence type="ECO:0000256" key="1">
    <source>
        <dbReference type="ARBA" id="ARBA00008894"/>
    </source>
</evidence>
<gene>
    <name evidence="9" type="ORF">PVAP13_8NG343600</name>
</gene>
<proteinExistence type="inferred from homology"/>
<dbReference type="InterPro" id="IPR042197">
    <property type="entry name" value="Apaf_helical"/>
</dbReference>
<evidence type="ECO:0000313" key="10">
    <source>
        <dbReference type="Proteomes" id="UP000823388"/>
    </source>
</evidence>
<feature type="domain" description="NB-ARC" evidence="7">
    <location>
        <begin position="175"/>
        <end position="329"/>
    </location>
</feature>
<evidence type="ECO:0000259" key="7">
    <source>
        <dbReference type="Pfam" id="PF00931"/>
    </source>
</evidence>
<dbReference type="InterPro" id="IPR027417">
    <property type="entry name" value="P-loop_NTPase"/>
</dbReference>
<dbReference type="InterPro" id="IPR041118">
    <property type="entry name" value="Rx_N"/>
</dbReference>
<protein>
    <recommendedName>
        <fullName evidence="11">Rp1-like protein</fullName>
    </recommendedName>
</protein>
<comment type="caution">
    <text evidence="9">The sequence shown here is derived from an EMBL/GenBank/DDBJ whole genome shotgun (WGS) entry which is preliminary data.</text>
</comment>
<dbReference type="PANTHER" id="PTHR36766">
    <property type="entry name" value="PLANT BROAD-SPECTRUM MILDEW RESISTANCE PROTEIN RPW8"/>
    <property type="match status" value="1"/>
</dbReference>
<accession>A0A8T0PDK6</accession>
<dbReference type="PANTHER" id="PTHR36766:SF60">
    <property type="entry name" value="NB-ARC DOMAIN-CONTAINING PROTEIN"/>
    <property type="match status" value="1"/>
</dbReference>
<evidence type="ECO:0000259" key="8">
    <source>
        <dbReference type="Pfam" id="PF18052"/>
    </source>
</evidence>
<dbReference type="Gene3D" id="1.20.5.4130">
    <property type="match status" value="1"/>
</dbReference>
<organism evidence="9 10">
    <name type="scientific">Panicum virgatum</name>
    <name type="common">Blackwell switchgrass</name>
    <dbReference type="NCBI Taxonomy" id="38727"/>
    <lineage>
        <taxon>Eukaryota</taxon>
        <taxon>Viridiplantae</taxon>
        <taxon>Streptophyta</taxon>
        <taxon>Embryophyta</taxon>
        <taxon>Tracheophyta</taxon>
        <taxon>Spermatophyta</taxon>
        <taxon>Magnoliopsida</taxon>
        <taxon>Liliopsida</taxon>
        <taxon>Poales</taxon>
        <taxon>Poaceae</taxon>
        <taxon>PACMAD clade</taxon>
        <taxon>Panicoideae</taxon>
        <taxon>Panicodae</taxon>
        <taxon>Paniceae</taxon>
        <taxon>Panicinae</taxon>
        <taxon>Panicum</taxon>
        <taxon>Panicum sect. Hiantes</taxon>
    </lineage>
</organism>
<keyword evidence="2" id="KW-0433">Leucine-rich repeat</keyword>
<dbReference type="GO" id="GO:0006952">
    <property type="term" value="P:defense response"/>
    <property type="evidence" value="ECO:0007669"/>
    <property type="project" value="UniProtKB-KW"/>
</dbReference>
<keyword evidence="6" id="KW-0067">ATP-binding</keyword>
<keyword evidence="10" id="KW-1185">Reference proteome</keyword>
<dbReference type="GO" id="GO:0005524">
    <property type="term" value="F:ATP binding"/>
    <property type="evidence" value="ECO:0007669"/>
    <property type="project" value="UniProtKB-KW"/>
</dbReference>
<evidence type="ECO:0008006" key="11">
    <source>
        <dbReference type="Google" id="ProtNLM"/>
    </source>
</evidence>
<dbReference type="PRINTS" id="PR00364">
    <property type="entry name" value="DISEASERSIST"/>
</dbReference>
<dbReference type="GO" id="GO:0043531">
    <property type="term" value="F:ADP binding"/>
    <property type="evidence" value="ECO:0007669"/>
    <property type="project" value="InterPro"/>
</dbReference>
<dbReference type="Pfam" id="PF18052">
    <property type="entry name" value="Rx_N"/>
    <property type="match status" value="1"/>
</dbReference>
<evidence type="ECO:0000313" key="9">
    <source>
        <dbReference type="EMBL" id="KAG2558749.1"/>
    </source>
</evidence>